<dbReference type="Proteomes" id="UP000271098">
    <property type="component" value="Unassembled WGS sequence"/>
</dbReference>
<accession>A0A183EQP4</accession>
<evidence type="ECO:0000313" key="2">
    <source>
        <dbReference type="Proteomes" id="UP000271098"/>
    </source>
</evidence>
<organism evidence="3">
    <name type="scientific">Gongylonema pulchrum</name>
    <dbReference type="NCBI Taxonomy" id="637853"/>
    <lineage>
        <taxon>Eukaryota</taxon>
        <taxon>Metazoa</taxon>
        <taxon>Ecdysozoa</taxon>
        <taxon>Nematoda</taxon>
        <taxon>Chromadorea</taxon>
        <taxon>Rhabditida</taxon>
        <taxon>Spirurina</taxon>
        <taxon>Spiruromorpha</taxon>
        <taxon>Spiruroidea</taxon>
        <taxon>Gongylonematidae</taxon>
        <taxon>Gongylonema</taxon>
    </lineage>
</organism>
<evidence type="ECO:0000313" key="1">
    <source>
        <dbReference type="EMBL" id="VDN41248.1"/>
    </source>
</evidence>
<gene>
    <name evidence="1" type="ORF">GPUH_LOCUS23285</name>
</gene>
<dbReference type="AlphaFoldDB" id="A0A183EQP4"/>
<dbReference type="WBParaSite" id="GPUH_0002331501-mRNA-1">
    <property type="protein sequence ID" value="GPUH_0002331501-mRNA-1"/>
    <property type="gene ID" value="GPUH_0002331501"/>
</dbReference>
<reference evidence="3" key="1">
    <citation type="submission" date="2016-06" db="UniProtKB">
        <authorList>
            <consortium name="WormBaseParasite"/>
        </authorList>
    </citation>
    <scope>IDENTIFICATION</scope>
</reference>
<reference evidence="1 2" key="2">
    <citation type="submission" date="2018-11" db="EMBL/GenBank/DDBJ databases">
        <authorList>
            <consortium name="Pathogen Informatics"/>
        </authorList>
    </citation>
    <scope>NUCLEOTIDE SEQUENCE [LARGE SCALE GENOMIC DNA]</scope>
</reference>
<dbReference type="EMBL" id="UYRT01097381">
    <property type="protein sequence ID" value="VDN41248.1"/>
    <property type="molecule type" value="Genomic_DNA"/>
</dbReference>
<evidence type="ECO:0000313" key="3">
    <source>
        <dbReference type="WBParaSite" id="GPUH_0002331501-mRNA-1"/>
    </source>
</evidence>
<dbReference type="OrthoDB" id="5864182at2759"/>
<sequence>MADSPVFEKVDTVREMKTVPLAPVQYNAPTIAGQLIIYDLDEEPPISGQLRRDNAILYTRQVGISKCQGVKPTIKLAQSSSLKEWQQVGAVGLYRVF</sequence>
<protein>
    <submittedName>
        <fullName evidence="1 3">Uncharacterized protein</fullName>
    </submittedName>
</protein>
<keyword evidence="2" id="KW-1185">Reference proteome</keyword>
<proteinExistence type="predicted"/>
<name>A0A183EQP4_9BILA</name>